<name>A0A1G9NMQ4_9SPHI</name>
<dbReference type="AlphaFoldDB" id="A0A1G9NMQ4"/>
<dbReference type="Proteomes" id="UP000199226">
    <property type="component" value="Unassembled WGS sequence"/>
</dbReference>
<feature type="domain" description="Heavy metal binding" evidence="3">
    <location>
        <begin position="43"/>
        <end position="69"/>
    </location>
</feature>
<evidence type="ECO:0000256" key="1">
    <source>
        <dbReference type="SAM" id="MobiDB-lite"/>
    </source>
</evidence>
<dbReference type="GO" id="GO:0046872">
    <property type="term" value="F:metal ion binding"/>
    <property type="evidence" value="ECO:0007669"/>
    <property type="project" value="InterPro"/>
</dbReference>
<evidence type="ECO:0000259" key="3">
    <source>
        <dbReference type="Pfam" id="PF19335"/>
    </source>
</evidence>
<evidence type="ECO:0000313" key="5">
    <source>
        <dbReference type="Proteomes" id="UP000199226"/>
    </source>
</evidence>
<accession>A0A1G9NMQ4</accession>
<protein>
    <submittedName>
        <fullName evidence="4">Membrane fusion protein, Cu(I)/Ag(I) efflux system</fullName>
    </submittedName>
</protein>
<dbReference type="OrthoDB" id="894336at2"/>
<feature type="signal peptide" evidence="2">
    <location>
        <begin position="1"/>
        <end position="18"/>
    </location>
</feature>
<gene>
    <name evidence="4" type="ORF">SAMN05421813_10399</name>
</gene>
<organism evidence="4 5">
    <name type="scientific">Daejeonella rubra</name>
    <dbReference type="NCBI Taxonomy" id="990371"/>
    <lineage>
        <taxon>Bacteria</taxon>
        <taxon>Pseudomonadati</taxon>
        <taxon>Bacteroidota</taxon>
        <taxon>Sphingobacteriia</taxon>
        <taxon>Sphingobacteriales</taxon>
        <taxon>Sphingobacteriaceae</taxon>
        <taxon>Daejeonella</taxon>
    </lineage>
</organism>
<evidence type="ECO:0000313" key="4">
    <source>
        <dbReference type="EMBL" id="SDL87670.1"/>
    </source>
</evidence>
<dbReference type="Pfam" id="PF19335">
    <property type="entry name" value="HMBD"/>
    <property type="match status" value="1"/>
</dbReference>
<dbReference type="EMBL" id="FNHH01000003">
    <property type="protein sequence ID" value="SDL87670.1"/>
    <property type="molecule type" value="Genomic_DNA"/>
</dbReference>
<feature type="compositionally biased region" description="Low complexity" evidence="1">
    <location>
        <begin position="21"/>
        <end position="35"/>
    </location>
</feature>
<dbReference type="STRING" id="990371.SAMN05421813_10399"/>
<dbReference type="PROSITE" id="PS51257">
    <property type="entry name" value="PROKAR_LIPOPROTEIN"/>
    <property type="match status" value="1"/>
</dbReference>
<feature type="chain" id="PRO_5011450023" evidence="2">
    <location>
        <begin position="19"/>
        <end position="80"/>
    </location>
</feature>
<keyword evidence="2" id="KW-0732">Signal</keyword>
<reference evidence="5" key="1">
    <citation type="submission" date="2016-10" db="EMBL/GenBank/DDBJ databases">
        <authorList>
            <person name="Varghese N."/>
            <person name="Submissions S."/>
        </authorList>
    </citation>
    <scope>NUCLEOTIDE SEQUENCE [LARGE SCALE GENOMIC DNA]</scope>
    <source>
        <strain evidence="5">DSM 24536</strain>
    </source>
</reference>
<keyword evidence="5" id="KW-1185">Reference proteome</keyword>
<proteinExistence type="predicted"/>
<sequence>MKSLILTAIALVAIFISACNSNSTSDKNKSTDSTSVHAPGTTYTCPMHPEVLSDKPGKCPECKMNLVAKEEKEDHTGHQH</sequence>
<dbReference type="InterPro" id="IPR045800">
    <property type="entry name" value="HMBD"/>
</dbReference>
<evidence type="ECO:0000256" key="2">
    <source>
        <dbReference type="SAM" id="SignalP"/>
    </source>
</evidence>
<feature type="region of interest" description="Disordered" evidence="1">
    <location>
        <begin position="21"/>
        <end position="49"/>
    </location>
</feature>